<dbReference type="Gene3D" id="1.10.10.10">
    <property type="entry name" value="Winged helix-like DNA-binding domain superfamily/Winged helix DNA-binding domain"/>
    <property type="match status" value="1"/>
</dbReference>
<evidence type="ECO:0000256" key="4">
    <source>
        <dbReference type="ARBA" id="ARBA00023163"/>
    </source>
</evidence>
<dbReference type="KEGG" id="sgi:SGRAN_0852"/>
<protein>
    <submittedName>
        <fullName evidence="5">BlaI family transcriptional regulator</fullName>
    </submittedName>
</protein>
<name>A0AA86GJ82_9SPHN</name>
<evidence type="ECO:0000256" key="3">
    <source>
        <dbReference type="ARBA" id="ARBA00023125"/>
    </source>
</evidence>
<dbReference type="GO" id="GO:0003677">
    <property type="term" value="F:DNA binding"/>
    <property type="evidence" value="ECO:0007669"/>
    <property type="project" value="UniProtKB-KW"/>
</dbReference>
<proteinExistence type="inferred from homology"/>
<dbReference type="InterPro" id="IPR005650">
    <property type="entry name" value="BlaI_family"/>
</dbReference>
<organism evidence="5 6">
    <name type="scientific">Sphingopyxis granuli</name>
    <dbReference type="NCBI Taxonomy" id="267128"/>
    <lineage>
        <taxon>Bacteria</taxon>
        <taxon>Pseudomonadati</taxon>
        <taxon>Pseudomonadota</taxon>
        <taxon>Alphaproteobacteria</taxon>
        <taxon>Sphingomonadales</taxon>
        <taxon>Sphingomonadaceae</taxon>
        <taxon>Sphingopyxis</taxon>
    </lineage>
</organism>
<dbReference type="InterPro" id="IPR036388">
    <property type="entry name" value="WH-like_DNA-bd_sf"/>
</dbReference>
<dbReference type="PIRSF" id="PIRSF019455">
    <property type="entry name" value="CopR_AtkY"/>
    <property type="match status" value="1"/>
</dbReference>
<dbReference type="EMBL" id="CP012199">
    <property type="protein sequence ID" value="AMG73246.1"/>
    <property type="molecule type" value="Genomic_DNA"/>
</dbReference>
<reference evidence="5 6" key="1">
    <citation type="journal article" date="2016" name="BMC Genomics">
        <title>Genomic analysis of the nitrate-respiring Sphingopyxis granuli (formerly Sphingomonas macrogoltabida) strain TFA.</title>
        <authorList>
            <person name="Garcia-Romero I."/>
            <person name="Perez-Pulido A.J."/>
            <person name="Gonzalez-Flores Y.E."/>
            <person name="Reyes-Ramirez F."/>
            <person name="Santero E."/>
            <person name="Floriano B."/>
        </authorList>
    </citation>
    <scope>NUCLEOTIDE SEQUENCE [LARGE SCALE GENOMIC DNA]</scope>
    <source>
        <strain evidence="5 6">TFA</strain>
    </source>
</reference>
<dbReference type="Proteomes" id="UP000058599">
    <property type="component" value="Chromosome"/>
</dbReference>
<accession>A0AA86GJ82</accession>
<evidence type="ECO:0000256" key="2">
    <source>
        <dbReference type="ARBA" id="ARBA00023015"/>
    </source>
</evidence>
<evidence type="ECO:0000313" key="5">
    <source>
        <dbReference type="EMBL" id="AMG73246.1"/>
    </source>
</evidence>
<evidence type="ECO:0000256" key="1">
    <source>
        <dbReference type="ARBA" id="ARBA00011046"/>
    </source>
</evidence>
<evidence type="ECO:0000313" key="6">
    <source>
        <dbReference type="Proteomes" id="UP000058599"/>
    </source>
</evidence>
<dbReference type="AlphaFoldDB" id="A0AA86GJ82"/>
<keyword evidence="4" id="KW-0804">Transcription</keyword>
<dbReference type="RefSeq" id="WP_067110709.1">
    <property type="nucleotide sequence ID" value="NZ_CP012199.1"/>
</dbReference>
<dbReference type="GO" id="GO:0045892">
    <property type="term" value="P:negative regulation of DNA-templated transcription"/>
    <property type="evidence" value="ECO:0007669"/>
    <property type="project" value="InterPro"/>
</dbReference>
<keyword evidence="6" id="KW-1185">Reference proteome</keyword>
<keyword evidence="2" id="KW-0805">Transcription regulation</keyword>
<keyword evidence="3" id="KW-0238">DNA-binding</keyword>
<dbReference type="SUPFAM" id="SSF46785">
    <property type="entry name" value="Winged helix' DNA-binding domain"/>
    <property type="match status" value="1"/>
</dbReference>
<comment type="similarity">
    <text evidence="1">Belongs to the BlaI transcriptional regulatory family.</text>
</comment>
<dbReference type="Pfam" id="PF03965">
    <property type="entry name" value="Penicillinase_R"/>
    <property type="match status" value="1"/>
</dbReference>
<gene>
    <name evidence="5" type="ORF">SGRAN_0852</name>
</gene>
<sequence>MLSSLPPREREIVDILYERGASTVAEIGEALSDALSGSAIRAMLKRLEAKGFVDRTASERGFLYAPRVSDKAARKSALSQVVRVFFNGSATSAAAALLGMQDEMSASELDELQKLIADAREGRAK</sequence>
<dbReference type="InterPro" id="IPR036390">
    <property type="entry name" value="WH_DNA-bd_sf"/>
</dbReference>